<comment type="caution">
    <text evidence="1">The sequence shown here is derived from an EMBL/GenBank/DDBJ whole genome shotgun (WGS) entry which is preliminary data.</text>
</comment>
<organism evidence="1">
    <name type="scientific">marine sediment metagenome</name>
    <dbReference type="NCBI Taxonomy" id="412755"/>
    <lineage>
        <taxon>unclassified sequences</taxon>
        <taxon>metagenomes</taxon>
        <taxon>ecological metagenomes</taxon>
    </lineage>
</organism>
<accession>A0A0F9KEG5</accession>
<sequence length="85" mass="9165">MPERIVEDINDTSGTVADTLGKAIARAEEESWRGVIVLGMSGDNGARFLLSATLNDMEAAGLIRWATLLTDEQTMEALTEPEEGL</sequence>
<dbReference type="AlphaFoldDB" id="A0A0F9KEG5"/>
<proteinExistence type="predicted"/>
<evidence type="ECO:0000313" key="1">
    <source>
        <dbReference type="EMBL" id="KKM80659.1"/>
    </source>
</evidence>
<gene>
    <name evidence="1" type="ORF">LCGC14_1337630</name>
</gene>
<reference evidence="1" key="1">
    <citation type="journal article" date="2015" name="Nature">
        <title>Complex archaea that bridge the gap between prokaryotes and eukaryotes.</title>
        <authorList>
            <person name="Spang A."/>
            <person name="Saw J.H."/>
            <person name="Jorgensen S.L."/>
            <person name="Zaremba-Niedzwiedzka K."/>
            <person name="Martijn J."/>
            <person name="Lind A.E."/>
            <person name="van Eijk R."/>
            <person name="Schleper C."/>
            <person name="Guy L."/>
            <person name="Ettema T.J."/>
        </authorList>
    </citation>
    <scope>NUCLEOTIDE SEQUENCE</scope>
</reference>
<dbReference type="EMBL" id="LAZR01008145">
    <property type="protein sequence ID" value="KKM80659.1"/>
    <property type="molecule type" value="Genomic_DNA"/>
</dbReference>
<protein>
    <submittedName>
        <fullName evidence="1">Uncharacterized protein</fullName>
    </submittedName>
</protein>
<name>A0A0F9KEG5_9ZZZZ</name>